<keyword evidence="3" id="KW-1185">Reference proteome</keyword>
<comment type="caution">
    <text evidence="2">The sequence shown here is derived from an EMBL/GenBank/DDBJ whole genome shotgun (WGS) entry which is preliminary data.</text>
</comment>
<feature type="compositionally biased region" description="Basic and acidic residues" evidence="1">
    <location>
        <begin position="101"/>
        <end position="117"/>
    </location>
</feature>
<feature type="compositionally biased region" description="Basic residues" evidence="1">
    <location>
        <begin position="130"/>
        <end position="140"/>
    </location>
</feature>
<name>A0A8H4TVN4_9HYPO</name>
<protein>
    <submittedName>
        <fullName evidence="2">Uncharacterized protein</fullName>
    </submittedName>
</protein>
<accession>A0A8H4TVN4</accession>
<evidence type="ECO:0000313" key="3">
    <source>
        <dbReference type="Proteomes" id="UP000622797"/>
    </source>
</evidence>
<organism evidence="2 3">
    <name type="scientific">Fusarium sarcochroum</name>
    <dbReference type="NCBI Taxonomy" id="1208366"/>
    <lineage>
        <taxon>Eukaryota</taxon>
        <taxon>Fungi</taxon>
        <taxon>Dikarya</taxon>
        <taxon>Ascomycota</taxon>
        <taxon>Pezizomycotina</taxon>
        <taxon>Sordariomycetes</taxon>
        <taxon>Hypocreomycetidae</taxon>
        <taxon>Hypocreales</taxon>
        <taxon>Nectriaceae</taxon>
        <taxon>Fusarium</taxon>
        <taxon>Fusarium lateritium species complex</taxon>
    </lineage>
</organism>
<evidence type="ECO:0000313" key="2">
    <source>
        <dbReference type="EMBL" id="KAF4964867.1"/>
    </source>
</evidence>
<feature type="compositionally biased region" description="Basic and acidic residues" evidence="1">
    <location>
        <begin position="619"/>
        <end position="631"/>
    </location>
</feature>
<feature type="region of interest" description="Disordered" evidence="1">
    <location>
        <begin position="550"/>
        <end position="569"/>
    </location>
</feature>
<feature type="compositionally biased region" description="Polar residues" evidence="1">
    <location>
        <begin position="144"/>
        <end position="157"/>
    </location>
</feature>
<reference evidence="2" key="2">
    <citation type="submission" date="2020-05" db="EMBL/GenBank/DDBJ databases">
        <authorList>
            <person name="Kim H.-S."/>
            <person name="Proctor R.H."/>
            <person name="Brown D.W."/>
        </authorList>
    </citation>
    <scope>NUCLEOTIDE SEQUENCE</scope>
    <source>
        <strain evidence="2">NRRL 20472</strain>
    </source>
</reference>
<reference evidence="2" key="1">
    <citation type="journal article" date="2020" name="BMC Genomics">
        <title>Correction to: Identification and distribution of gene clusters required for synthesis of sphingolipid metabolism inhibitors in diverse species of the filamentous fungus Fusarium.</title>
        <authorList>
            <person name="Kim H.S."/>
            <person name="Lohmar J.M."/>
            <person name="Busman M."/>
            <person name="Brown D.W."/>
            <person name="Naumann T.A."/>
            <person name="Divon H.H."/>
            <person name="Lysoe E."/>
            <person name="Uhlig S."/>
            <person name="Proctor R.H."/>
        </authorList>
    </citation>
    <scope>NUCLEOTIDE SEQUENCE</scope>
    <source>
        <strain evidence="2">NRRL 20472</strain>
    </source>
</reference>
<evidence type="ECO:0000256" key="1">
    <source>
        <dbReference type="SAM" id="MobiDB-lite"/>
    </source>
</evidence>
<gene>
    <name evidence="2" type="ORF">FSARC_7259</name>
</gene>
<dbReference type="EMBL" id="JABEXW010000385">
    <property type="protein sequence ID" value="KAF4964867.1"/>
    <property type="molecule type" value="Genomic_DNA"/>
</dbReference>
<feature type="region of interest" description="Disordered" evidence="1">
    <location>
        <begin position="461"/>
        <end position="534"/>
    </location>
</feature>
<proteinExistence type="predicted"/>
<feature type="region of interest" description="Disordered" evidence="1">
    <location>
        <begin position="91"/>
        <end position="159"/>
    </location>
</feature>
<dbReference type="Proteomes" id="UP000622797">
    <property type="component" value="Unassembled WGS sequence"/>
</dbReference>
<feature type="region of interest" description="Disordered" evidence="1">
    <location>
        <begin position="619"/>
        <end position="643"/>
    </location>
</feature>
<dbReference type="OrthoDB" id="5213862at2759"/>
<sequence>MSSPNYGTPPRGGPYTCGRGFVYDKPSPLSVVKYDNNVSREIYDATDHSKYGSVKYSQVVRGDGALAIAKKRKLDPERAAAGKENLRILQHDKYPSSQGDRTLRDSKDWVQQHDSPPRRLLATPSPQLSVRKRRQTRTHARVQPGQSNTSSPFSSDTLPVGYELRRPVKTRPPLSNICDEIIASKREPPSKFHATGQGENYLPITGCPPLAPSENLTTPQQPRSTWLLTPHVSITPEVNALEKGCHRLWVAIEISTGPWFAPERKVQPGARREQPDLMDLAAEDPSEPDGLYDLDVQILPTAQSSVIRVLQSQSFPVNRLKPESSVFLLAQMQIDVAREVQNKRHECPQYESDDLIKALERELGDSTVKYMTVRLSYRHSAFPTSQDIGIADNGMFSIHSKIETVATASVRLHNAMSIWSPPLASTSNPLLPLIERHWGVTNANEAMRHIMTPDYVPWESGKVSRSIGTKPKDAAPRSHIQAPLDQSPAPLIPLRHASLQRSRNGDNDDDKAASSHSRQKVRRESSRCDSSASTCMLGRSQEVSLTLRTSKHAGAGNPSAEQAQETEFSRREIDFPAVQDRRSCSGNSDSSTLWKRRSLGAETLRGLFPLMAGLSTTRSREVKRGPMRDEELGAVSPAARTRGKKDASRWGWATWF</sequence>
<feature type="compositionally biased region" description="Basic and acidic residues" evidence="1">
    <location>
        <begin position="503"/>
        <end position="513"/>
    </location>
</feature>
<dbReference type="AlphaFoldDB" id="A0A8H4TVN4"/>